<dbReference type="Proteomes" id="UP000198748">
    <property type="component" value="Unassembled WGS sequence"/>
</dbReference>
<dbReference type="OrthoDB" id="6659578at2"/>
<dbReference type="SUPFAM" id="SSF142433">
    <property type="entry name" value="CinA-like"/>
    <property type="match status" value="1"/>
</dbReference>
<gene>
    <name evidence="2" type="ORF">SAMN04487996_12071</name>
</gene>
<dbReference type="NCBIfam" id="TIGR00199">
    <property type="entry name" value="PncC_domain"/>
    <property type="match status" value="1"/>
</dbReference>
<dbReference type="AlphaFoldDB" id="A0A1G7VGF7"/>
<evidence type="ECO:0000313" key="3">
    <source>
        <dbReference type="Proteomes" id="UP000198748"/>
    </source>
</evidence>
<reference evidence="3" key="1">
    <citation type="submission" date="2016-10" db="EMBL/GenBank/DDBJ databases">
        <authorList>
            <person name="Varghese N."/>
            <person name="Submissions S."/>
        </authorList>
    </citation>
    <scope>NUCLEOTIDE SEQUENCE [LARGE SCALE GENOMIC DNA]</scope>
    <source>
        <strain evidence="3">DSM 25329</strain>
    </source>
</reference>
<sequence length="156" mass="16500">MPSNLIASCARALQERGLTIAFAESVTAGRLAAEFSMTEFSGAILKGGLVCYDAEVKKQLLGIDRTVIKRFTPESEEVTRELTSRLKGLINSDIQVGITGLATPGGSETAQKPVGTIFLHLLIMGKSIAVSEVFEGTPEQIVLLAADLAAKPLPTN</sequence>
<protein>
    <submittedName>
        <fullName evidence="2">Nicotinamide-nucleotide amidase</fullName>
    </submittedName>
</protein>
<evidence type="ECO:0000313" key="2">
    <source>
        <dbReference type="EMBL" id="SDG58824.1"/>
    </source>
</evidence>
<dbReference type="InterPro" id="IPR008136">
    <property type="entry name" value="CinA_C"/>
</dbReference>
<accession>A0A1G7VGF7</accession>
<dbReference type="Pfam" id="PF02464">
    <property type="entry name" value="CinA"/>
    <property type="match status" value="1"/>
</dbReference>
<evidence type="ECO:0000259" key="1">
    <source>
        <dbReference type="Pfam" id="PF02464"/>
    </source>
</evidence>
<dbReference type="STRING" id="659014.SAMN04487996_12071"/>
<name>A0A1G7VGF7_9BACT</name>
<dbReference type="Gene3D" id="3.90.950.20">
    <property type="entry name" value="CinA-like"/>
    <property type="match status" value="1"/>
</dbReference>
<keyword evidence="3" id="KW-1185">Reference proteome</keyword>
<dbReference type="InterPro" id="IPR036653">
    <property type="entry name" value="CinA-like_C"/>
</dbReference>
<dbReference type="RefSeq" id="WP_090156444.1">
    <property type="nucleotide sequence ID" value="NZ_FNAN01000020.1"/>
</dbReference>
<feature type="domain" description="CinA C-terminal" evidence="1">
    <location>
        <begin position="5"/>
        <end position="149"/>
    </location>
</feature>
<organism evidence="2 3">
    <name type="scientific">Dyadobacter soli</name>
    <dbReference type="NCBI Taxonomy" id="659014"/>
    <lineage>
        <taxon>Bacteria</taxon>
        <taxon>Pseudomonadati</taxon>
        <taxon>Bacteroidota</taxon>
        <taxon>Cytophagia</taxon>
        <taxon>Cytophagales</taxon>
        <taxon>Spirosomataceae</taxon>
        <taxon>Dyadobacter</taxon>
    </lineage>
</organism>
<dbReference type="EMBL" id="FNAN01000020">
    <property type="protein sequence ID" value="SDG58824.1"/>
    <property type="molecule type" value="Genomic_DNA"/>
</dbReference>
<proteinExistence type="predicted"/>